<reference evidence="2" key="2">
    <citation type="submission" date="2020-09" db="EMBL/GenBank/DDBJ databases">
        <authorList>
            <person name="Sun Q."/>
            <person name="Zhou Y."/>
        </authorList>
    </citation>
    <scope>NUCLEOTIDE SEQUENCE</scope>
    <source>
        <strain evidence="2">CGMCC 4.7308</strain>
    </source>
</reference>
<feature type="region of interest" description="Disordered" evidence="1">
    <location>
        <begin position="1"/>
        <end position="70"/>
    </location>
</feature>
<evidence type="ECO:0000256" key="1">
    <source>
        <dbReference type="SAM" id="MobiDB-lite"/>
    </source>
</evidence>
<reference evidence="2" key="1">
    <citation type="journal article" date="2014" name="Int. J. Syst. Evol. Microbiol.">
        <title>Complete genome sequence of Corynebacterium casei LMG S-19264T (=DSM 44701T), isolated from a smear-ripened cheese.</title>
        <authorList>
            <consortium name="US DOE Joint Genome Institute (JGI-PGF)"/>
            <person name="Walter F."/>
            <person name="Albersmeier A."/>
            <person name="Kalinowski J."/>
            <person name="Ruckert C."/>
        </authorList>
    </citation>
    <scope>NUCLEOTIDE SEQUENCE</scope>
    <source>
        <strain evidence="2">CGMCC 4.7308</strain>
    </source>
</reference>
<accession>A0A917W8X3</accession>
<dbReference type="Proteomes" id="UP000655208">
    <property type="component" value="Unassembled WGS sequence"/>
</dbReference>
<dbReference type="EMBL" id="BMNA01000001">
    <property type="protein sequence ID" value="GGL84428.1"/>
    <property type="molecule type" value="Genomic_DNA"/>
</dbReference>
<dbReference type="RefSeq" id="WP_229673453.1">
    <property type="nucleotide sequence ID" value="NZ_BMNA01000001.1"/>
</dbReference>
<gene>
    <name evidence="2" type="ORF">GCM10011594_00080</name>
</gene>
<proteinExistence type="predicted"/>
<evidence type="ECO:0000313" key="3">
    <source>
        <dbReference type="Proteomes" id="UP000655208"/>
    </source>
</evidence>
<evidence type="ECO:0000313" key="2">
    <source>
        <dbReference type="EMBL" id="GGL84428.1"/>
    </source>
</evidence>
<name>A0A917W8X3_9ACTN</name>
<protein>
    <recommendedName>
        <fullName evidence="4">1,4-alpha-glucan branching enzyme</fullName>
    </recommendedName>
</protein>
<sequence length="129" mass="14109">MADKKDPADGSGSKAARDADAVDEVERNTKSQTTASSYTTTDHDVIRTWAESRGGRPASVETTGDDGDDAGLLRIEFPDAPGGSADNLDEVDWEPFFKTFDDRKLSFVYQEKTSDGSTSRFFRFVRADG</sequence>
<feature type="compositionally biased region" description="Basic and acidic residues" evidence="1">
    <location>
        <begin position="15"/>
        <end position="29"/>
    </location>
</feature>
<dbReference type="AlphaFoldDB" id="A0A917W8X3"/>
<evidence type="ECO:0008006" key="4">
    <source>
        <dbReference type="Google" id="ProtNLM"/>
    </source>
</evidence>
<feature type="compositionally biased region" description="Polar residues" evidence="1">
    <location>
        <begin position="30"/>
        <end position="40"/>
    </location>
</feature>
<comment type="caution">
    <text evidence="2">The sequence shown here is derived from an EMBL/GenBank/DDBJ whole genome shotgun (WGS) entry which is preliminary data.</text>
</comment>
<organism evidence="2 3">
    <name type="scientific">Nakamurella endophytica</name>
    <dbReference type="NCBI Taxonomy" id="1748367"/>
    <lineage>
        <taxon>Bacteria</taxon>
        <taxon>Bacillati</taxon>
        <taxon>Actinomycetota</taxon>
        <taxon>Actinomycetes</taxon>
        <taxon>Nakamurellales</taxon>
        <taxon>Nakamurellaceae</taxon>
        <taxon>Nakamurella</taxon>
    </lineage>
</organism>
<keyword evidence="3" id="KW-1185">Reference proteome</keyword>